<organism evidence="1">
    <name type="scientific">uncultured Caudovirales phage</name>
    <dbReference type="NCBI Taxonomy" id="2100421"/>
    <lineage>
        <taxon>Viruses</taxon>
        <taxon>Duplodnaviria</taxon>
        <taxon>Heunggongvirae</taxon>
        <taxon>Uroviricota</taxon>
        <taxon>Caudoviricetes</taxon>
        <taxon>Peduoviridae</taxon>
        <taxon>Maltschvirus</taxon>
        <taxon>Maltschvirus maltsch</taxon>
    </lineage>
</organism>
<dbReference type="InterPro" id="IPR027417">
    <property type="entry name" value="P-loop_NTPase"/>
</dbReference>
<protein>
    <submittedName>
        <fullName evidence="1">ABC_ATPase domain containing protein</fullName>
    </submittedName>
</protein>
<evidence type="ECO:0000313" key="1">
    <source>
        <dbReference type="EMBL" id="CAB4130404.1"/>
    </source>
</evidence>
<dbReference type="CDD" id="cd00267">
    <property type="entry name" value="ABC_ATPase"/>
    <property type="match status" value="1"/>
</dbReference>
<accession>A0A6J5L7I1</accession>
<proteinExistence type="predicted"/>
<dbReference type="SUPFAM" id="SSF52540">
    <property type="entry name" value="P-loop containing nucleoside triphosphate hydrolases"/>
    <property type="match status" value="1"/>
</dbReference>
<dbReference type="EMBL" id="LR796238">
    <property type="protein sequence ID" value="CAB4130404.1"/>
    <property type="molecule type" value="Genomic_DNA"/>
</dbReference>
<reference evidence="1" key="1">
    <citation type="submission" date="2020-04" db="EMBL/GenBank/DDBJ databases">
        <authorList>
            <person name="Chiriac C."/>
            <person name="Salcher M."/>
            <person name="Ghai R."/>
            <person name="Kavagutti S V."/>
        </authorList>
    </citation>
    <scope>NUCLEOTIDE SEQUENCE</scope>
</reference>
<dbReference type="InterPro" id="IPR016181">
    <property type="entry name" value="Acyl_CoA_acyltransferase"/>
</dbReference>
<sequence>MKIAVRNRCSDFNSYRAARVKSLFNCESGTNFSHDADLDIDDGKWQIGVVVGPSGSGKTSIGKMIFGDASALYESSGWAADKPIIDCINPGADFEAATGALAAVGLGSVPSWLRPYGVLSNGEKFRADLARVICAAPAQVVVDEFTSVVDRQIAKFGALAFAKAWRRTKGKVVLLSCHYDILDWIEPDWVYDTATSRFQRGSLWRRPKFELEIWETDRRYWHLFEPHYYLKLPSMIAATYYVGRVDGEPVCHLAVSPRLEMNAMRASRMVVMPEWQGAGIGIRFLNSICEMQTSGKGRFGDRVKAVYFHTSHPGFAAGLRRDKRWSQVSAELYGSRNKAKAVKYKEGNYGGHLRAIQGFKYARAA</sequence>
<dbReference type="SUPFAM" id="SSF55729">
    <property type="entry name" value="Acyl-CoA N-acyltransferases (Nat)"/>
    <property type="match status" value="1"/>
</dbReference>
<dbReference type="Gene3D" id="3.40.50.300">
    <property type="entry name" value="P-loop containing nucleotide triphosphate hydrolases"/>
    <property type="match status" value="1"/>
</dbReference>
<name>A0A6J5L7I1_9CAUD</name>
<gene>
    <name evidence="1" type="ORF">UFOVP119_28</name>
</gene>